<evidence type="ECO:0000256" key="1">
    <source>
        <dbReference type="SAM" id="Phobius"/>
    </source>
</evidence>
<feature type="transmembrane region" description="Helical" evidence="1">
    <location>
        <begin position="433"/>
        <end position="459"/>
    </location>
</feature>
<proteinExistence type="predicted"/>
<keyword evidence="3" id="KW-1185">Reference proteome</keyword>
<keyword evidence="1" id="KW-0812">Transmembrane</keyword>
<accession>A0A2M9CJ20</accession>
<keyword evidence="1" id="KW-0472">Membrane</keyword>
<evidence type="ECO:0008006" key="4">
    <source>
        <dbReference type="Google" id="ProtNLM"/>
    </source>
</evidence>
<feature type="transmembrane region" description="Helical" evidence="1">
    <location>
        <begin position="394"/>
        <end position="413"/>
    </location>
</feature>
<name>A0A2M9CJ20_9MICO</name>
<dbReference type="OrthoDB" id="3719151at2"/>
<dbReference type="Proteomes" id="UP000228758">
    <property type="component" value="Unassembled WGS sequence"/>
</dbReference>
<feature type="transmembrane region" description="Helical" evidence="1">
    <location>
        <begin position="711"/>
        <end position="733"/>
    </location>
</feature>
<feature type="transmembrane region" description="Helical" evidence="1">
    <location>
        <begin position="314"/>
        <end position="342"/>
    </location>
</feature>
<feature type="transmembrane region" description="Helical" evidence="1">
    <location>
        <begin position="354"/>
        <end position="373"/>
    </location>
</feature>
<feature type="transmembrane region" description="Helical" evidence="1">
    <location>
        <begin position="480"/>
        <end position="500"/>
    </location>
</feature>
<protein>
    <recommendedName>
        <fullName evidence="4">FtsX-like permease family protein</fullName>
    </recommendedName>
</protein>
<feature type="transmembrane region" description="Helical" evidence="1">
    <location>
        <begin position="272"/>
        <end position="293"/>
    </location>
</feature>
<dbReference type="EMBL" id="PGFF01000001">
    <property type="protein sequence ID" value="PJJ71892.1"/>
    <property type="molecule type" value="Genomic_DNA"/>
</dbReference>
<sequence length="838" mass="83587">MGWWRLSARRARRQASLLLAVAAVTALVTGGLSVVLAVGDDALRDGARGIVAAATPQAAAVRLETAYDLDDPDGQTAEVDAVLAGALRDAPVRVDRTVTALPVPLPDGRSVVLTWFPADHEVRVLSGAWPVDAGQTAVSTGAAERLDVAVGDRIATGVGDLDVVGVWEARDVHSARWNADPLIRRGESAEGLGPLVVAEPVLADVARADVSWTIRPEPSALSVATVPGLLLAFERLRAAIPDIGDGSDAVTLDGALDGTLDRVVRADATARALAAVPITLLLVVCTLVLALLGRELGAARAPDTVLMRSRGASARALTAVVGVEALAAAAVGAAVGAAVVAGSSALGVPARVDTVIVVAGAAVAGATSTLLVAGRPRWEPAREPSGRAAVLADLGVLLPLVAVTVLAVAQLHSGGLVHGGLDAVDPLAAGAPSLLVVALLLIARIFVGPVLGAAALVAARGRGLLPVYPLRQLARRARSVSAGLLVIALGAAGILFAATVQRTVAASDARAVSAVVVADARVRFAPRDLPDDLTGLAEAIGGSDGVDAVLPALVSEGDLGGSPVDVVAADVDSVARRAPGFALPDRVGDDPARLDAVITDDLARRAALRVGDSAHLAMRGVPPELPLEVAAVVADIPAGVGPDGVFLDRADLDAAVEAAGATPPGDDELWVHGHGPLEDTVSAALPVRAEVVTPTAVSDGPVLGAVAGLSWATAAATGVVGMLGFIAVLAALARARAPEVLPLRVAGASPRLQGRSRFVETVGLAALGGVTGAAGGVAAAVFTVPLATASIARAAPGVEWPPVAWAALAGAAVALAIGGAAARAVQRLASAPSRREGL</sequence>
<feature type="transmembrane region" description="Helical" evidence="1">
    <location>
        <begin position="761"/>
        <end position="783"/>
    </location>
</feature>
<evidence type="ECO:0000313" key="2">
    <source>
        <dbReference type="EMBL" id="PJJ71892.1"/>
    </source>
</evidence>
<organism evidence="2 3">
    <name type="scientific">Diaminobutyricimonas aerilata</name>
    <dbReference type="NCBI Taxonomy" id="1162967"/>
    <lineage>
        <taxon>Bacteria</taxon>
        <taxon>Bacillati</taxon>
        <taxon>Actinomycetota</taxon>
        <taxon>Actinomycetes</taxon>
        <taxon>Micrococcales</taxon>
        <taxon>Microbacteriaceae</taxon>
        <taxon>Diaminobutyricimonas</taxon>
    </lineage>
</organism>
<keyword evidence="1" id="KW-1133">Transmembrane helix</keyword>
<reference evidence="2 3" key="1">
    <citation type="submission" date="2017-11" db="EMBL/GenBank/DDBJ databases">
        <title>Genomic Encyclopedia of Archaeal and Bacterial Type Strains, Phase II (KMG-II): From Individual Species to Whole Genera.</title>
        <authorList>
            <person name="Goeker M."/>
        </authorList>
    </citation>
    <scope>NUCLEOTIDE SEQUENCE [LARGE SCALE GENOMIC DNA]</scope>
    <source>
        <strain evidence="2 3">DSM 27393</strain>
    </source>
</reference>
<feature type="transmembrane region" description="Helical" evidence="1">
    <location>
        <begin position="803"/>
        <end position="825"/>
    </location>
</feature>
<dbReference type="AlphaFoldDB" id="A0A2M9CJ20"/>
<evidence type="ECO:0000313" key="3">
    <source>
        <dbReference type="Proteomes" id="UP000228758"/>
    </source>
</evidence>
<comment type="caution">
    <text evidence="2">The sequence shown here is derived from an EMBL/GenBank/DDBJ whole genome shotgun (WGS) entry which is preliminary data.</text>
</comment>
<gene>
    <name evidence="2" type="ORF">CLV46_1448</name>
</gene>